<protein>
    <submittedName>
        <fullName evidence="2">Trk system potassium uptake protein</fullName>
    </submittedName>
</protein>
<feature type="transmembrane region" description="Helical" evidence="1">
    <location>
        <begin position="183"/>
        <end position="216"/>
    </location>
</feature>
<feature type="transmembrane region" description="Helical" evidence="1">
    <location>
        <begin position="236"/>
        <end position="254"/>
    </location>
</feature>
<keyword evidence="1" id="KW-0812">Transmembrane</keyword>
<reference evidence="3" key="1">
    <citation type="journal article" date="2019" name="Int. J. Syst. Evol. Microbiol.">
        <title>The Global Catalogue of Microorganisms (GCM) 10K type strain sequencing project: providing services to taxonomists for standard genome sequencing and annotation.</title>
        <authorList>
            <consortium name="The Broad Institute Genomics Platform"/>
            <consortium name="The Broad Institute Genome Sequencing Center for Infectious Disease"/>
            <person name="Wu L."/>
            <person name="Ma J."/>
        </authorList>
    </citation>
    <scope>NUCLEOTIDE SEQUENCE [LARGE SCALE GENOMIC DNA]</scope>
    <source>
        <strain evidence="3">CGMCC 1.15928</strain>
    </source>
</reference>
<feature type="transmembrane region" description="Helical" evidence="1">
    <location>
        <begin position="37"/>
        <end position="58"/>
    </location>
</feature>
<keyword evidence="1" id="KW-1133">Transmembrane helix</keyword>
<comment type="caution">
    <text evidence="2">The sequence shown here is derived from an EMBL/GenBank/DDBJ whole genome shotgun (WGS) entry which is preliminary data.</text>
</comment>
<dbReference type="PANTHER" id="PTHR32024">
    <property type="entry name" value="TRK SYSTEM POTASSIUM UPTAKE PROTEIN TRKG-RELATED"/>
    <property type="match status" value="1"/>
</dbReference>
<proteinExistence type="predicted"/>
<dbReference type="Proteomes" id="UP000628854">
    <property type="component" value="Unassembled WGS sequence"/>
</dbReference>
<keyword evidence="3" id="KW-1185">Reference proteome</keyword>
<feature type="transmembrane region" description="Helical" evidence="1">
    <location>
        <begin position="70"/>
        <end position="90"/>
    </location>
</feature>
<evidence type="ECO:0000313" key="2">
    <source>
        <dbReference type="EMBL" id="GGB59393.1"/>
    </source>
</evidence>
<dbReference type="RefSeq" id="WP_084393768.1">
    <property type="nucleotide sequence ID" value="NZ_BMKF01000001.1"/>
</dbReference>
<sequence length="466" mass="49461">MNYAAIFRMLAFSGLVYSSAMILCAVVALISGETPQVKSFLATSVIMSTVSVSTLVLTGSPRRRALPSDGLAFMVAFWFVSAAVCAPPFLVGLPNQSIVTALHESVSCLTTTGHSAFEFGTLPSSILLWRAILHLAGAIATITFAATVLAALNLDGPGIHRNHLFSLSDLSFFDSIPRVLRTVVVVAIVCVILVFSIEVIGGIPAGTAFFDAVSAFTTGLVDPSGSSSDVTREARAIGLSIGLLLGTLGLFIIVQATSGHFRRMLVDAEVLTFLAALTVFAALAFTQGLKLFNAFGWSLSAISTSGIALVSPVSTQSLPLALQLAPPMIGGAALSAAGGIKLARLYVLSRRVGQEFLRMGFRQSLMKFSFRRRVQSDRTIMGIWVYLVAYIMASVCGLLLFSFTGSGFEESIADTIGSLTNAGNLIALEGLGSNELRQLWLMLGMILGRLEVLAFVPLLTASFWRR</sequence>
<name>A0ABQ1J5L2_9PROT</name>
<feature type="transmembrane region" description="Helical" evidence="1">
    <location>
        <begin position="12"/>
        <end position="31"/>
    </location>
</feature>
<evidence type="ECO:0000313" key="3">
    <source>
        <dbReference type="Proteomes" id="UP000628854"/>
    </source>
</evidence>
<dbReference type="PANTHER" id="PTHR32024:SF2">
    <property type="entry name" value="TRK SYSTEM POTASSIUM UPTAKE PROTEIN TRKG-RELATED"/>
    <property type="match status" value="1"/>
</dbReference>
<keyword evidence="1" id="KW-0472">Membrane</keyword>
<feature type="transmembrane region" description="Helical" evidence="1">
    <location>
        <begin position="439"/>
        <end position="464"/>
    </location>
</feature>
<accession>A0ABQ1J5L2</accession>
<feature type="transmembrane region" description="Helical" evidence="1">
    <location>
        <begin position="380"/>
        <end position="401"/>
    </location>
</feature>
<evidence type="ECO:0000256" key="1">
    <source>
        <dbReference type="SAM" id="Phobius"/>
    </source>
</evidence>
<feature type="transmembrane region" description="Helical" evidence="1">
    <location>
        <begin position="127"/>
        <end position="152"/>
    </location>
</feature>
<gene>
    <name evidence="2" type="ORF">GCM10011503_04810</name>
</gene>
<feature type="transmembrane region" description="Helical" evidence="1">
    <location>
        <begin position="266"/>
        <end position="285"/>
    </location>
</feature>
<dbReference type="EMBL" id="BMKF01000001">
    <property type="protein sequence ID" value="GGB59393.1"/>
    <property type="molecule type" value="Genomic_DNA"/>
</dbReference>
<organism evidence="2 3">
    <name type="scientific">Henriciella pelagia</name>
    <dbReference type="NCBI Taxonomy" id="1977912"/>
    <lineage>
        <taxon>Bacteria</taxon>
        <taxon>Pseudomonadati</taxon>
        <taxon>Pseudomonadota</taxon>
        <taxon>Alphaproteobacteria</taxon>
        <taxon>Hyphomonadales</taxon>
        <taxon>Hyphomonadaceae</taxon>
        <taxon>Henriciella</taxon>
    </lineage>
</organism>